<evidence type="ECO:0000256" key="2">
    <source>
        <dbReference type="ARBA" id="ARBA00010400"/>
    </source>
</evidence>
<evidence type="ECO:0000313" key="7">
    <source>
        <dbReference type="Proteomes" id="UP000198211"/>
    </source>
</evidence>
<evidence type="ECO:0000256" key="4">
    <source>
        <dbReference type="ARBA" id="ARBA00022729"/>
    </source>
</evidence>
<reference evidence="7" key="1">
    <citation type="submission" date="2017-03" db="EMBL/GenBank/DDBJ databases">
        <title>Phytopthora megakarya and P. palmivora, two closely related causual agents of cacao black pod achieved similar genome size and gene model numbers by different mechanisms.</title>
        <authorList>
            <person name="Ali S."/>
            <person name="Shao J."/>
            <person name="Larry D.J."/>
            <person name="Kronmiller B."/>
            <person name="Shen D."/>
            <person name="Strem M.D."/>
            <person name="Melnick R.L."/>
            <person name="Guiltinan M.J."/>
            <person name="Tyler B.M."/>
            <person name="Meinhardt L.W."/>
            <person name="Bailey B.A."/>
        </authorList>
    </citation>
    <scope>NUCLEOTIDE SEQUENCE [LARGE SCALE GENOMIC DNA]</scope>
    <source>
        <strain evidence="7">zdho120</strain>
    </source>
</reference>
<sequence>MRLSFLLLTVLAGTIVMDSNATPYSTKTKTSVMGSPAIAHSLSVGQNDGVTGKRFLRAHHDHGESNMEERAGDYHFSGLVEKAAAKLANKLLNRPNKANIAYGQWEAAGMKLTDVDDFLKLADPQNTGKYDEVYNGYMHYKDLV</sequence>
<dbReference type="GO" id="GO:0005576">
    <property type="term" value="C:extracellular region"/>
    <property type="evidence" value="ECO:0007669"/>
    <property type="project" value="UniProtKB-SubCell"/>
</dbReference>
<accession>A0A225WGY0</accession>
<evidence type="ECO:0000256" key="5">
    <source>
        <dbReference type="RuleBase" id="RU367124"/>
    </source>
</evidence>
<name>A0A225WGY0_9STRA</name>
<proteinExistence type="inferred from homology"/>
<gene>
    <name evidence="6" type="ORF">PHMEG_0009832</name>
</gene>
<comment type="function">
    <text evidence="5">Effector that suppresses plant defense responses during pathogen infection.</text>
</comment>
<comment type="similarity">
    <text evidence="2 5">Belongs to the RxLR effector family.</text>
</comment>
<organism evidence="6 7">
    <name type="scientific">Phytophthora megakarya</name>
    <dbReference type="NCBI Taxonomy" id="4795"/>
    <lineage>
        <taxon>Eukaryota</taxon>
        <taxon>Sar</taxon>
        <taxon>Stramenopiles</taxon>
        <taxon>Oomycota</taxon>
        <taxon>Peronosporomycetes</taxon>
        <taxon>Peronosporales</taxon>
        <taxon>Peronosporaceae</taxon>
        <taxon>Phytophthora</taxon>
    </lineage>
</organism>
<keyword evidence="4 5" id="KW-0732">Signal</keyword>
<evidence type="ECO:0000256" key="3">
    <source>
        <dbReference type="ARBA" id="ARBA00022525"/>
    </source>
</evidence>
<keyword evidence="3 5" id="KW-0964">Secreted</keyword>
<dbReference type="OrthoDB" id="114087at2759"/>
<feature type="signal peptide" evidence="5">
    <location>
        <begin position="1"/>
        <end position="21"/>
    </location>
</feature>
<dbReference type="Proteomes" id="UP000198211">
    <property type="component" value="Unassembled WGS sequence"/>
</dbReference>
<comment type="caution">
    <text evidence="6">The sequence shown here is derived from an EMBL/GenBank/DDBJ whole genome shotgun (WGS) entry which is preliminary data.</text>
</comment>
<dbReference type="AlphaFoldDB" id="A0A225WGY0"/>
<evidence type="ECO:0000313" key="6">
    <source>
        <dbReference type="EMBL" id="OWZ16389.1"/>
    </source>
</evidence>
<evidence type="ECO:0000256" key="1">
    <source>
        <dbReference type="ARBA" id="ARBA00004613"/>
    </source>
</evidence>
<dbReference type="Pfam" id="PF16810">
    <property type="entry name" value="RXLR"/>
    <property type="match status" value="1"/>
</dbReference>
<keyword evidence="7" id="KW-1185">Reference proteome</keyword>
<protein>
    <recommendedName>
        <fullName evidence="5">RxLR effector protein</fullName>
    </recommendedName>
</protein>
<comment type="subcellular location">
    <subcellularLocation>
        <location evidence="1 5">Secreted</location>
    </subcellularLocation>
</comment>
<dbReference type="EMBL" id="NBNE01000942">
    <property type="protein sequence ID" value="OWZ16389.1"/>
    <property type="molecule type" value="Genomic_DNA"/>
</dbReference>
<dbReference type="Gene3D" id="1.10.10.2460">
    <property type="match status" value="1"/>
</dbReference>
<feature type="chain" id="PRO_5028523675" description="RxLR effector protein" evidence="5">
    <location>
        <begin position="22"/>
        <end position="144"/>
    </location>
</feature>
<dbReference type="InterPro" id="IPR031825">
    <property type="entry name" value="RXLR"/>
</dbReference>